<reference evidence="4 5" key="1">
    <citation type="journal article" date="2015" name="Genome Announc.">
        <title>Expanding the biotechnology potential of lactobacilli through comparative genomics of 213 strains and associated genera.</title>
        <authorList>
            <person name="Sun Z."/>
            <person name="Harris H.M."/>
            <person name="McCann A."/>
            <person name="Guo C."/>
            <person name="Argimon S."/>
            <person name="Zhang W."/>
            <person name="Yang X."/>
            <person name="Jeffery I.B."/>
            <person name="Cooney J.C."/>
            <person name="Kagawa T.F."/>
            <person name="Liu W."/>
            <person name="Song Y."/>
            <person name="Salvetti E."/>
            <person name="Wrobel A."/>
            <person name="Rasinkangas P."/>
            <person name="Parkhill J."/>
            <person name="Rea M.C."/>
            <person name="O'Sullivan O."/>
            <person name="Ritari J."/>
            <person name="Douillard F.P."/>
            <person name="Paul Ross R."/>
            <person name="Yang R."/>
            <person name="Briner A.E."/>
            <person name="Felis G.E."/>
            <person name="de Vos W.M."/>
            <person name="Barrangou R."/>
            <person name="Klaenhammer T.R."/>
            <person name="Caufield P.W."/>
            <person name="Cui Y."/>
            <person name="Zhang H."/>
            <person name="O'Toole P.W."/>
        </authorList>
    </citation>
    <scope>NUCLEOTIDE SEQUENCE [LARGE SCALE GENOMIC DNA]</scope>
    <source>
        <strain evidence="4 5">DSM 22467</strain>
    </source>
</reference>
<dbReference type="InterPro" id="IPR018357">
    <property type="entry name" value="Hexapep_transf_CS"/>
</dbReference>
<dbReference type="InterPro" id="IPR011004">
    <property type="entry name" value="Trimer_LpxA-like_sf"/>
</dbReference>
<evidence type="ECO:0000256" key="3">
    <source>
        <dbReference type="ARBA" id="ARBA00022737"/>
    </source>
</evidence>
<dbReference type="Pfam" id="PF00132">
    <property type="entry name" value="Hexapep"/>
    <property type="match status" value="1"/>
</dbReference>
<evidence type="ECO:0000313" key="5">
    <source>
        <dbReference type="Proteomes" id="UP000051906"/>
    </source>
</evidence>
<dbReference type="GO" id="GO:0008374">
    <property type="term" value="F:O-acyltransferase activity"/>
    <property type="evidence" value="ECO:0007669"/>
    <property type="project" value="TreeGrafter"/>
</dbReference>
<protein>
    <submittedName>
        <fullName evidence="4">Acetyltransferase</fullName>
    </submittedName>
</protein>
<keyword evidence="3" id="KW-0677">Repeat</keyword>
<comment type="caution">
    <text evidence="4">The sequence shown here is derived from an EMBL/GenBank/DDBJ whole genome shotgun (WGS) entry which is preliminary data.</text>
</comment>
<evidence type="ECO:0000256" key="2">
    <source>
        <dbReference type="ARBA" id="ARBA00022679"/>
    </source>
</evidence>
<dbReference type="OrthoDB" id="9812571at2"/>
<dbReference type="EMBL" id="JQCA01000060">
    <property type="protein sequence ID" value="KRO03748.1"/>
    <property type="molecule type" value="Genomic_DNA"/>
</dbReference>
<proteinExistence type="inferred from homology"/>
<organism evidence="4 5">
    <name type="scientific">Levilactobacillus paucivorans</name>
    <dbReference type="NCBI Taxonomy" id="616990"/>
    <lineage>
        <taxon>Bacteria</taxon>
        <taxon>Bacillati</taxon>
        <taxon>Bacillota</taxon>
        <taxon>Bacilli</taxon>
        <taxon>Lactobacillales</taxon>
        <taxon>Lactobacillaceae</taxon>
        <taxon>Levilactobacillus</taxon>
    </lineage>
</organism>
<dbReference type="PANTHER" id="PTHR23416">
    <property type="entry name" value="SIALIC ACID SYNTHASE-RELATED"/>
    <property type="match status" value="1"/>
</dbReference>
<dbReference type="InterPro" id="IPR001451">
    <property type="entry name" value="Hexapep"/>
</dbReference>
<dbReference type="SUPFAM" id="SSF51161">
    <property type="entry name" value="Trimeric LpxA-like enzymes"/>
    <property type="match status" value="1"/>
</dbReference>
<dbReference type="Proteomes" id="UP000051906">
    <property type="component" value="Unassembled WGS sequence"/>
</dbReference>
<dbReference type="PROSITE" id="PS00101">
    <property type="entry name" value="HEXAPEP_TRANSFERASES"/>
    <property type="match status" value="1"/>
</dbReference>
<gene>
    <name evidence="4" type="ORF">IV54_GL002109</name>
</gene>
<keyword evidence="5" id="KW-1185">Reference proteome</keyword>
<dbReference type="RefSeq" id="WP_057878536.1">
    <property type="nucleotide sequence ID" value="NZ_JQCA01000060.1"/>
</dbReference>
<evidence type="ECO:0000256" key="1">
    <source>
        <dbReference type="ARBA" id="ARBA00007274"/>
    </source>
</evidence>
<accession>A0A0R2LQ09</accession>
<dbReference type="PANTHER" id="PTHR23416:SF23">
    <property type="entry name" value="ACETYLTRANSFERASE C18B11.09C-RELATED"/>
    <property type="match status" value="1"/>
</dbReference>
<keyword evidence="2 4" id="KW-0808">Transferase</keyword>
<name>A0A0R2LQ09_9LACO</name>
<comment type="similarity">
    <text evidence="1">Belongs to the transferase hexapeptide repeat family.</text>
</comment>
<dbReference type="PATRIC" id="fig|616990.3.peg.2230"/>
<evidence type="ECO:0000313" key="4">
    <source>
        <dbReference type="EMBL" id="KRO03748.1"/>
    </source>
</evidence>
<dbReference type="InterPro" id="IPR051159">
    <property type="entry name" value="Hexapeptide_acetyltransf"/>
</dbReference>
<dbReference type="AlphaFoldDB" id="A0A0R2LQ09"/>
<dbReference type="Gene3D" id="2.160.10.10">
    <property type="entry name" value="Hexapeptide repeat proteins"/>
    <property type="match status" value="1"/>
</dbReference>
<sequence length="195" mass="20980">MTEPAIFQRALSGKPLDFTGADFQLVNQTVQKTQELLKKFNHIDQTNAERRATLSRVVGYRIPESTEVNAPVHSDFGPHLFFGKNVYVNQGVMFVDLGGIYLADGALIGPGAMLITVNHVEDPAHRRDVYAKSIHIEKNAWVGAKALILPGVTVGENAIVGAGAIVTKDVPANMVVVGSPAQILRRVKGSTPDGN</sequence>
<dbReference type="STRING" id="616990.IV54_GL002109"/>